<protein>
    <submittedName>
        <fullName evidence="8">Methyl-accepting chemotaxis protein</fullName>
    </submittedName>
</protein>
<dbReference type="InterPro" id="IPR004090">
    <property type="entry name" value="Chemotax_Me-accpt_rcpt"/>
</dbReference>
<dbReference type="GO" id="GO:0004888">
    <property type="term" value="F:transmembrane signaling receptor activity"/>
    <property type="evidence" value="ECO:0007669"/>
    <property type="project" value="InterPro"/>
</dbReference>
<dbReference type="GO" id="GO:0007165">
    <property type="term" value="P:signal transduction"/>
    <property type="evidence" value="ECO:0007669"/>
    <property type="project" value="UniProtKB-KW"/>
</dbReference>
<dbReference type="STRING" id="1720063.SAMN05216217_108100"/>
<dbReference type="InterPro" id="IPR051310">
    <property type="entry name" value="MCP_chemotaxis"/>
</dbReference>
<dbReference type="PANTHER" id="PTHR43531:SF11">
    <property type="entry name" value="METHYL-ACCEPTING CHEMOTAXIS PROTEIN 3"/>
    <property type="match status" value="1"/>
</dbReference>
<evidence type="ECO:0000256" key="6">
    <source>
        <dbReference type="SAM" id="Phobius"/>
    </source>
</evidence>
<gene>
    <name evidence="8" type="ORF">SAMN05216217_108100</name>
</gene>
<keyword evidence="6" id="KW-0472">Membrane</keyword>
<dbReference type="SUPFAM" id="SSF58104">
    <property type="entry name" value="Methyl-accepting chemotaxis protein (MCP) signaling domain"/>
    <property type="match status" value="1"/>
</dbReference>
<keyword evidence="9" id="KW-1185">Reference proteome</keyword>
<feature type="coiled-coil region" evidence="5">
    <location>
        <begin position="248"/>
        <end position="338"/>
    </location>
</feature>
<feature type="transmembrane region" description="Helical" evidence="6">
    <location>
        <begin position="67"/>
        <end position="86"/>
    </location>
</feature>
<evidence type="ECO:0000256" key="4">
    <source>
        <dbReference type="PROSITE-ProRule" id="PRU00284"/>
    </source>
</evidence>
<dbReference type="OrthoDB" id="9795078at2"/>
<dbReference type="PROSITE" id="PS50111">
    <property type="entry name" value="CHEMOTAXIS_TRANSDUC_2"/>
    <property type="match status" value="1"/>
</dbReference>
<keyword evidence="2 4" id="KW-0807">Transducer</keyword>
<dbReference type="GO" id="GO:0006935">
    <property type="term" value="P:chemotaxis"/>
    <property type="evidence" value="ECO:0007669"/>
    <property type="project" value="UniProtKB-KW"/>
</dbReference>
<organism evidence="8 9">
    <name type="scientific">Halopseudomonas yangmingensis</name>
    <dbReference type="NCBI Taxonomy" id="1720063"/>
    <lineage>
        <taxon>Bacteria</taxon>
        <taxon>Pseudomonadati</taxon>
        <taxon>Pseudomonadota</taxon>
        <taxon>Gammaproteobacteria</taxon>
        <taxon>Pseudomonadales</taxon>
        <taxon>Pseudomonadaceae</taxon>
        <taxon>Halopseudomonas</taxon>
    </lineage>
</organism>
<feature type="transmembrane region" description="Helical" evidence="6">
    <location>
        <begin position="121"/>
        <end position="137"/>
    </location>
</feature>
<evidence type="ECO:0000256" key="5">
    <source>
        <dbReference type="SAM" id="Coils"/>
    </source>
</evidence>
<dbReference type="Gene3D" id="1.10.287.950">
    <property type="entry name" value="Methyl-accepting chemotaxis protein"/>
    <property type="match status" value="1"/>
</dbReference>
<sequence>MLFTACTERHSGDSGMQQQGFFGLFIPPSIVRPSELMLARIIVFSSLLSLLIAVYSGIKWGRLGNDALATGSLFLGSGTVVVLLLLRSGRLSLEMISNVYLVFAFSYGLSLVYQLGGLQSAHIYWPAVLIVLAYLLVSPRSGVFWAVISAIFMIWLIRLDRSGAAMPMFELSPKDDMINTYSGFLLPLLTVWVAQWFNARQRNLALAEAEQSVQEARSSSEQVVLKEQQLELLVDEVRDSAGNLLQMAAQLEQTLAGVRQRCEAIDADSSQQAETMQLLDQSVEQVLNQLAQSATQMQQLNRQTGDSSRQIQQCASQMNEAEASMQAIRQSNQRIDESMQMISAIAQQTNLLALNAAIEAARAGEQGRGFAVVADEVRNLSQRSNQTADTVQQVLGESHATVATGVTQVASAGAALQANADVTRILAEAIAGQQQELDMAHGQLIEVREFSGQQRAATQRQRQASGELLSAQQELSQLGERLAQLSRQLHQRIAGQ</sequence>
<keyword evidence="6" id="KW-1133">Transmembrane helix</keyword>
<evidence type="ECO:0000313" key="8">
    <source>
        <dbReference type="EMBL" id="SFM58056.1"/>
    </source>
</evidence>
<feature type="transmembrane region" description="Helical" evidence="6">
    <location>
        <begin position="37"/>
        <end position="55"/>
    </location>
</feature>
<evidence type="ECO:0000256" key="3">
    <source>
        <dbReference type="ARBA" id="ARBA00029447"/>
    </source>
</evidence>
<reference evidence="9" key="1">
    <citation type="submission" date="2016-10" db="EMBL/GenBank/DDBJ databases">
        <authorList>
            <person name="Varghese N."/>
            <person name="Submissions S."/>
        </authorList>
    </citation>
    <scope>NUCLEOTIDE SEQUENCE [LARGE SCALE GENOMIC DNA]</scope>
    <source>
        <strain evidence="9">DSM 24213</strain>
    </source>
</reference>
<proteinExistence type="inferred from homology"/>
<dbReference type="EMBL" id="FOUI01000008">
    <property type="protein sequence ID" value="SFM58056.1"/>
    <property type="molecule type" value="Genomic_DNA"/>
</dbReference>
<keyword evidence="1" id="KW-0145">Chemotaxis</keyword>
<dbReference type="AlphaFoldDB" id="A0A1I4S0J6"/>
<feature type="transmembrane region" description="Helical" evidence="6">
    <location>
        <begin position="178"/>
        <end position="197"/>
    </location>
</feature>
<comment type="similarity">
    <text evidence="3">Belongs to the methyl-accepting chemotaxis (MCP) protein family.</text>
</comment>
<name>A0A1I4S0J6_9GAMM</name>
<dbReference type="Proteomes" id="UP000243629">
    <property type="component" value="Unassembled WGS sequence"/>
</dbReference>
<dbReference type="InterPro" id="IPR004089">
    <property type="entry name" value="MCPsignal_dom"/>
</dbReference>
<dbReference type="Pfam" id="PF00015">
    <property type="entry name" value="MCPsignal"/>
    <property type="match status" value="1"/>
</dbReference>
<evidence type="ECO:0000259" key="7">
    <source>
        <dbReference type="PROSITE" id="PS50111"/>
    </source>
</evidence>
<feature type="domain" description="Methyl-accepting transducer" evidence="7">
    <location>
        <begin position="240"/>
        <end position="476"/>
    </location>
</feature>
<dbReference type="SMART" id="SM00283">
    <property type="entry name" value="MA"/>
    <property type="match status" value="1"/>
</dbReference>
<dbReference type="PRINTS" id="PR00260">
    <property type="entry name" value="CHEMTRNSDUCR"/>
</dbReference>
<feature type="transmembrane region" description="Helical" evidence="6">
    <location>
        <begin position="98"/>
        <end position="115"/>
    </location>
</feature>
<dbReference type="GO" id="GO:0005886">
    <property type="term" value="C:plasma membrane"/>
    <property type="evidence" value="ECO:0007669"/>
    <property type="project" value="TreeGrafter"/>
</dbReference>
<keyword evidence="6" id="KW-0812">Transmembrane</keyword>
<dbReference type="RefSeq" id="WP_093475825.1">
    <property type="nucleotide sequence ID" value="NZ_FOUI01000008.1"/>
</dbReference>
<keyword evidence="5" id="KW-0175">Coiled coil</keyword>
<evidence type="ECO:0000256" key="2">
    <source>
        <dbReference type="ARBA" id="ARBA00023224"/>
    </source>
</evidence>
<accession>A0A1I4S0J6</accession>
<evidence type="ECO:0000256" key="1">
    <source>
        <dbReference type="ARBA" id="ARBA00022500"/>
    </source>
</evidence>
<evidence type="ECO:0000313" key="9">
    <source>
        <dbReference type="Proteomes" id="UP000243629"/>
    </source>
</evidence>
<dbReference type="PANTHER" id="PTHR43531">
    <property type="entry name" value="PROTEIN ICFG"/>
    <property type="match status" value="1"/>
</dbReference>